<dbReference type="HOGENOM" id="CLU_107220_2_0_4"/>
<dbReference type="Pfam" id="PF12680">
    <property type="entry name" value="SnoaL_2"/>
    <property type="match status" value="1"/>
</dbReference>
<dbReference type="AlphaFoldDB" id="A0A076PFV1"/>
<evidence type="ECO:0000313" key="3">
    <source>
        <dbReference type="Proteomes" id="UP000028782"/>
    </source>
</evidence>
<feature type="domain" description="SnoaL-like" evidence="1">
    <location>
        <begin position="18"/>
        <end position="123"/>
    </location>
</feature>
<keyword evidence="2" id="KW-0413">Isomerase</keyword>
<gene>
    <name evidence="2" type="ORF">O987_07560</name>
</gene>
<organism evidence="2 3">
    <name type="scientific">Comamonas testosteroni TK102</name>
    <dbReference type="NCBI Taxonomy" id="1392005"/>
    <lineage>
        <taxon>Bacteria</taxon>
        <taxon>Pseudomonadati</taxon>
        <taxon>Pseudomonadota</taxon>
        <taxon>Betaproteobacteria</taxon>
        <taxon>Burkholderiales</taxon>
        <taxon>Comamonadaceae</taxon>
        <taxon>Comamonas</taxon>
    </lineage>
</organism>
<dbReference type="KEGG" id="ctes:O987_07560"/>
<dbReference type="PANTHER" id="PTHR41252:SF1">
    <property type="entry name" value="BLR2505 PROTEIN"/>
    <property type="match status" value="1"/>
</dbReference>
<dbReference type="PANTHER" id="PTHR41252">
    <property type="entry name" value="BLR2505 PROTEIN"/>
    <property type="match status" value="1"/>
</dbReference>
<protein>
    <submittedName>
        <fullName evidence="2">Ketosteroid isomerase</fullName>
    </submittedName>
</protein>
<evidence type="ECO:0000259" key="1">
    <source>
        <dbReference type="Pfam" id="PF12680"/>
    </source>
</evidence>
<dbReference type="EMBL" id="CP006704">
    <property type="protein sequence ID" value="AIJ45659.1"/>
    <property type="molecule type" value="Genomic_DNA"/>
</dbReference>
<proteinExistence type="predicted"/>
<reference evidence="2 3" key="1">
    <citation type="journal article" date="2014" name="Genome Announc.">
        <title>Complete Genome Sequence of Polychlorinated Biphenyl Degrader Comamonas testosteroni TK102 (NBRC 109938).</title>
        <authorList>
            <person name="Fukuda K."/>
            <person name="Hosoyama A."/>
            <person name="Tsuchikane K."/>
            <person name="Ohji S."/>
            <person name="Yamazoe A."/>
            <person name="Fujita N."/>
            <person name="Shintani M."/>
            <person name="Kimbara K."/>
        </authorList>
    </citation>
    <scope>NUCLEOTIDE SEQUENCE [LARGE SCALE GENOMIC DNA]</scope>
    <source>
        <strain evidence="2">TK102</strain>
    </source>
</reference>
<evidence type="ECO:0000313" key="2">
    <source>
        <dbReference type="EMBL" id="AIJ45659.1"/>
    </source>
</evidence>
<dbReference type="GO" id="GO:0016853">
    <property type="term" value="F:isomerase activity"/>
    <property type="evidence" value="ECO:0007669"/>
    <property type="project" value="UniProtKB-KW"/>
</dbReference>
<accession>A0A076PFV1</accession>
<name>A0A076PFV1_COMTE</name>
<dbReference type="Gene3D" id="3.10.450.50">
    <property type="match status" value="1"/>
</dbReference>
<dbReference type="SUPFAM" id="SSF54427">
    <property type="entry name" value="NTF2-like"/>
    <property type="match status" value="1"/>
</dbReference>
<dbReference type="InterPro" id="IPR037401">
    <property type="entry name" value="SnoaL-like"/>
</dbReference>
<dbReference type="Proteomes" id="UP000028782">
    <property type="component" value="Chromosome"/>
</dbReference>
<sequence length="139" mass="15247">MGLKPGKHTMTTNLDIIRSTYEGLPEENGRNLLAALAPDARWTEAAGFPYAGTYVGPQQIVAGVFQRLATEWDGYSAKVHTYLADGDRVAAFGVYSGTYRKTGKAMTASFAHLYRLNEGRITSMEQYVDSHLVQQALLA</sequence>
<dbReference type="InterPro" id="IPR032710">
    <property type="entry name" value="NTF2-like_dom_sf"/>
</dbReference>